<comment type="caution">
    <text evidence="12">The sequence shown here is derived from an EMBL/GenBank/DDBJ whole genome shotgun (WGS) entry which is preliminary data.</text>
</comment>
<dbReference type="PANTHER" id="PTHR45877">
    <property type="entry name" value="E3 UBIQUITIN-PROTEIN LIGASE SIAH2"/>
    <property type="match status" value="1"/>
</dbReference>
<feature type="domain" description="SIAH-type" evidence="11">
    <location>
        <begin position="70"/>
        <end position="132"/>
    </location>
</feature>
<evidence type="ECO:0000256" key="9">
    <source>
        <dbReference type="PROSITE-ProRule" id="PRU00455"/>
    </source>
</evidence>
<dbReference type="GO" id="GO:0031624">
    <property type="term" value="F:ubiquitin conjugating enzyme binding"/>
    <property type="evidence" value="ECO:0007669"/>
    <property type="project" value="TreeGrafter"/>
</dbReference>
<sequence length="250" mass="28680">MDHLSHALDEALLSNLECPVCTEYMVPLINLCTNGHNICSKCREKVQCCPTCTAEFSNIRNVTLENIARRQRYPCANRQSGCLHLFSIEHIAEHEAFCTYGKIVCPLRKVNVECHWRGFKCDFEEHAKAEHPTYILRSPKFVSRLLRGSAALVLCFGEVFLYNKVVRDGKYYCVVQLIGPRSEASKYKCEFKLYVANSIEQISKTFTVRSYVEDFETSFNSGKCLRLDDVVVRHFVLEEELSLTITLSKV</sequence>
<keyword evidence="5 10" id="KW-0479">Metal-binding</keyword>
<dbReference type="InterPro" id="IPR013083">
    <property type="entry name" value="Znf_RING/FYVE/PHD"/>
</dbReference>
<evidence type="ECO:0000256" key="4">
    <source>
        <dbReference type="ARBA" id="ARBA00022679"/>
    </source>
</evidence>
<dbReference type="AlphaFoldDB" id="A0A6L2PZD7"/>
<evidence type="ECO:0000256" key="3">
    <source>
        <dbReference type="ARBA" id="ARBA00009119"/>
    </source>
</evidence>
<evidence type="ECO:0000256" key="1">
    <source>
        <dbReference type="ARBA" id="ARBA00000900"/>
    </source>
</evidence>
<dbReference type="GO" id="GO:0043161">
    <property type="term" value="P:proteasome-mediated ubiquitin-dependent protein catabolic process"/>
    <property type="evidence" value="ECO:0007669"/>
    <property type="project" value="TreeGrafter"/>
</dbReference>
<dbReference type="GO" id="GO:0005737">
    <property type="term" value="C:cytoplasm"/>
    <property type="evidence" value="ECO:0007669"/>
    <property type="project" value="InterPro"/>
</dbReference>
<dbReference type="InterPro" id="IPR049548">
    <property type="entry name" value="Sina-like_RING"/>
</dbReference>
<dbReference type="InterPro" id="IPR008974">
    <property type="entry name" value="TRAF-like"/>
</dbReference>
<gene>
    <name evidence="12" type="ORF">Cfor_05085</name>
</gene>
<proteinExistence type="inferred from homology"/>
<dbReference type="PANTHER" id="PTHR45877:SF2">
    <property type="entry name" value="E3 UBIQUITIN-PROTEIN LIGASE SINA-RELATED"/>
    <property type="match status" value="1"/>
</dbReference>
<evidence type="ECO:0000256" key="10">
    <source>
        <dbReference type="RuleBase" id="RU201113"/>
    </source>
</evidence>
<evidence type="ECO:0000259" key="11">
    <source>
        <dbReference type="PROSITE" id="PS51081"/>
    </source>
</evidence>
<comment type="pathway">
    <text evidence="2 10">Protein modification; protein ubiquitination.</text>
</comment>
<reference evidence="13" key="1">
    <citation type="submission" date="2020-01" db="EMBL/GenBank/DDBJ databases">
        <title>Draft genome sequence of the Termite Coptotermes fromosanus.</title>
        <authorList>
            <person name="Itakura S."/>
            <person name="Yosikawa Y."/>
            <person name="Umezawa K."/>
        </authorList>
    </citation>
    <scope>NUCLEOTIDE SEQUENCE [LARGE SCALE GENOMIC DNA]</scope>
</reference>
<name>A0A6L2PZD7_COPFO</name>
<dbReference type="InterPro" id="IPR013010">
    <property type="entry name" value="Znf_SIAH"/>
</dbReference>
<keyword evidence="4" id="KW-0808">Transferase</keyword>
<evidence type="ECO:0000256" key="6">
    <source>
        <dbReference type="ARBA" id="ARBA00022771"/>
    </source>
</evidence>
<organism evidence="12 13">
    <name type="scientific">Coptotermes formosanus</name>
    <name type="common">Formosan subterranean termite</name>
    <dbReference type="NCBI Taxonomy" id="36987"/>
    <lineage>
        <taxon>Eukaryota</taxon>
        <taxon>Metazoa</taxon>
        <taxon>Ecdysozoa</taxon>
        <taxon>Arthropoda</taxon>
        <taxon>Hexapoda</taxon>
        <taxon>Insecta</taxon>
        <taxon>Pterygota</taxon>
        <taxon>Neoptera</taxon>
        <taxon>Polyneoptera</taxon>
        <taxon>Dictyoptera</taxon>
        <taxon>Blattodea</taxon>
        <taxon>Blattoidea</taxon>
        <taxon>Termitoidae</taxon>
        <taxon>Rhinotermitidae</taxon>
        <taxon>Coptotermes</taxon>
    </lineage>
</organism>
<evidence type="ECO:0000256" key="2">
    <source>
        <dbReference type="ARBA" id="ARBA00004906"/>
    </source>
</evidence>
<dbReference type="Gene3D" id="3.30.40.10">
    <property type="entry name" value="Zinc/RING finger domain, C3HC4 (zinc finger)"/>
    <property type="match status" value="2"/>
</dbReference>
<dbReference type="PROSITE" id="PS51081">
    <property type="entry name" value="ZF_SIAH"/>
    <property type="match status" value="1"/>
</dbReference>
<dbReference type="Pfam" id="PF03145">
    <property type="entry name" value="Sina_TRAF"/>
    <property type="match status" value="1"/>
</dbReference>
<keyword evidence="6 9" id="KW-0863">Zinc-finger</keyword>
<dbReference type="SUPFAM" id="SSF49599">
    <property type="entry name" value="TRAF domain-like"/>
    <property type="match status" value="1"/>
</dbReference>
<evidence type="ECO:0000313" key="12">
    <source>
        <dbReference type="EMBL" id="GFG35077.1"/>
    </source>
</evidence>
<dbReference type="InParanoid" id="A0A6L2PZD7"/>
<dbReference type="GO" id="GO:0016567">
    <property type="term" value="P:protein ubiquitination"/>
    <property type="evidence" value="ECO:0007669"/>
    <property type="project" value="UniProtKB-UniPathway"/>
</dbReference>
<keyword evidence="7 10" id="KW-0833">Ubl conjugation pathway</keyword>
<comment type="catalytic activity">
    <reaction evidence="1 10">
        <text>S-ubiquitinyl-[E2 ubiquitin-conjugating enzyme]-L-cysteine + [acceptor protein]-L-lysine = [E2 ubiquitin-conjugating enzyme]-L-cysteine + N(6)-ubiquitinyl-[acceptor protein]-L-lysine.</text>
        <dbReference type="EC" id="2.3.2.27"/>
    </reaction>
</comment>
<dbReference type="EMBL" id="BLKM01011979">
    <property type="protein sequence ID" value="GFG35077.1"/>
    <property type="molecule type" value="Genomic_DNA"/>
</dbReference>
<protein>
    <recommendedName>
        <fullName evidence="10">E3 ubiquitin-protein ligase</fullName>
        <ecNumber evidence="10">2.3.2.27</ecNumber>
    </recommendedName>
</protein>
<dbReference type="Gene3D" id="2.60.210.10">
    <property type="entry name" value="Apoptosis, Tumor Necrosis Factor Receptor Associated Protein 2, Chain A"/>
    <property type="match status" value="1"/>
</dbReference>
<keyword evidence="13" id="KW-1185">Reference proteome</keyword>
<keyword evidence="8 10" id="KW-0862">Zinc</keyword>
<dbReference type="Proteomes" id="UP000502823">
    <property type="component" value="Unassembled WGS sequence"/>
</dbReference>
<dbReference type="Pfam" id="PF21362">
    <property type="entry name" value="Sina_RING"/>
    <property type="match status" value="1"/>
</dbReference>
<dbReference type="InterPro" id="IPR018121">
    <property type="entry name" value="7-in-absentia-prot_TRAF-dom"/>
</dbReference>
<dbReference type="OrthoDB" id="941555at2759"/>
<dbReference type="UniPathway" id="UPA00143"/>
<dbReference type="GO" id="GO:0008270">
    <property type="term" value="F:zinc ion binding"/>
    <property type="evidence" value="ECO:0007669"/>
    <property type="project" value="UniProtKB-KW"/>
</dbReference>
<comment type="domain">
    <text evidence="10">The RING-type zinc finger domain is essential for ubiquitin ligase activity.</text>
</comment>
<comment type="similarity">
    <text evidence="3 10">Belongs to the SINA (Seven in absentia) family.</text>
</comment>
<dbReference type="Pfam" id="PF21361">
    <property type="entry name" value="Sina_ZnF"/>
    <property type="match status" value="1"/>
</dbReference>
<comment type="domain">
    <text evidence="10">The SBD domain (substrate-binding domain) mediates the interaction with substrate proteins. It is related to the TRAF family.</text>
</comment>
<comment type="function">
    <text evidence="10">E3 ubiquitin-protein ligase that mediates ubiquitination and subsequent proteasomal degradation of target proteins. E3 ubiquitin ligases accept ubiquitin from an E2 ubiquitin-conjugating enzyme in the form of a thioester and then directly transfers the ubiquitin to targeted substrates.</text>
</comment>
<evidence type="ECO:0000256" key="8">
    <source>
        <dbReference type="ARBA" id="ARBA00022833"/>
    </source>
</evidence>
<evidence type="ECO:0000256" key="7">
    <source>
        <dbReference type="ARBA" id="ARBA00022786"/>
    </source>
</evidence>
<dbReference type="EC" id="2.3.2.27" evidence="10"/>
<dbReference type="GO" id="GO:0061630">
    <property type="term" value="F:ubiquitin protein ligase activity"/>
    <property type="evidence" value="ECO:0007669"/>
    <property type="project" value="UniProtKB-EC"/>
</dbReference>
<dbReference type="InterPro" id="IPR004162">
    <property type="entry name" value="SINA-like_animal"/>
</dbReference>
<evidence type="ECO:0000313" key="13">
    <source>
        <dbReference type="Proteomes" id="UP000502823"/>
    </source>
</evidence>
<evidence type="ECO:0000256" key="5">
    <source>
        <dbReference type="ARBA" id="ARBA00022723"/>
    </source>
</evidence>
<dbReference type="SUPFAM" id="SSF57850">
    <property type="entry name" value="RING/U-box"/>
    <property type="match status" value="1"/>
</dbReference>
<accession>A0A6L2PZD7</accession>